<accession>A0ABN7W806</accession>
<gene>
    <name evidence="1" type="ORF">GMARGA_LOCUS27552</name>
</gene>
<dbReference type="EMBL" id="CAJVQB010033863">
    <property type="protein sequence ID" value="CAG8820371.1"/>
    <property type="molecule type" value="Genomic_DNA"/>
</dbReference>
<evidence type="ECO:0000313" key="2">
    <source>
        <dbReference type="Proteomes" id="UP000789901"/>
    </source>
</evidence>
<dbReference type="Proteomes" id="UP000789901">
    <property type="component" value="Unassembled WGS sequence"/>
</dbReference>
<evidence type="ECO:0000313" key="1">
    <source>
        <dbReference type="EMBL" id="CAG8820371.1"/>
    </source>
</evidence>
<organism evidence="1 2">
    <name type="scientific">Gigaspora margarita</name>
    <dbReference type="NCBI Taxonomy" id="4874"/>
    <lineage>
        <taxon>Eukaryota</taxon>
        <taxon>Fungi</taxon>
        <taxon>Fungi incertae sedis</taxon>
        <taxon>Mucoromycota</taxon>
        <taxon>Glomeromycotina</taxon>
        <taxon>Glomeromycetes</taxon>
        <taxon>Diversisporales</taxon>
        <taxon>Gigasporaceae</taxon>
        <taxon>Gigaspora</taxon>
    </lineage>
</organism>
<sequence length="85" mass="10037">TAKDMGISIRNAEWKKNWTIGTHDRASTEIKNLLNNKDLEKGTQALHKLNLWYFEQIITRQDNIMLTWQQIKRVRGIEMKGKTPQ</sequence>
<proteinExistence type="predicted"/>
<keyword evidence="2" id="KW-1185">Reference proteome</keyword>
<comment type="caution">
    <text evidence="1">The sequence shown here is derived from an EMBL/GenBank/DDBJ whole genome shotgun (WGS) entry which is preliminary data.</text>
</comment>
<name>A0ABN7W806_GIGMA</name>
<protein>
    <submittedName>
        <fullName evidence="1">41193_t:CDS:1</fullName>
    </submittedName>
</protein>
<feature type="non-terminal residue" evidence="1">
    <location>
        <position position="1"/>
    </location>
</feature>
<reference evidence="1 2" key="1">
    <citation type="submission" date="2021-06" db="EMBL/GenBank/DDBJ databases">
        <authorList>
            <person name="Kallberg Y."/>
            <person name="Tangrot J."/>
            <person name="Rosling A."/>
        </authorList>
    </citation>
    <scope>NUCLEOTIDE SEQUENCE [LARGE SCALE GENOMIC DNA]</scope>
    <source>
        <strain evidence="1 2">120-4 pot B 10/14</strain>
    </source>
</reference>